<evidence type="ECO:0000256" key="1">
    <source>
        <dbReference type="SAM" id="Coils"/>
    </source>
</evidence>
<keyword evidence="4" id="KW-1185">Reference proteome</keyword>
<name>A0A0S4J1H4_BODSA</name>
<feature type="region of interest" description="Disordered" evidence="2">
    <location>
        <begin position="1"/>
        <end position="33"/>
    </location>
</feature>
<dbReference type="AlphaFoldDB" id="A0A0S4J1H4"/>
<dbReference type="Proteomes" id="UP000051952">
    <property type="component" value="Unassembled WGS sequence"/>
</dbReference>
<dbReference type="EMBL" id="CYKH01001069">
    <property type="protein sequence ID" value="CUG81754.1"/>
    <property type="molecule type" value="Genomic_DNA"/>
</dbReference>
<evidence type="ECO:0000256" key="2">
    <source>
        <dbReference type="SAM" id="MobiDB-lite"/>
    </source>
</evidence>
<evidence type="ECO:0000313" key="3">
    <source>
        <dbReference type="EMBL" id="CUG81754.1"/>
    </source>
</evidence>
<feature type="compositionally biased region" description="Polar residues" evidence="2">
    <location>
        <begin position="1"/>
        <end position="15"/>
    </location>
</feature>
<keyword evidence="1" id="KW-0175">Coiled coil</keyword>
<feature type="coiled-coil region" evidence="1">
    <location>
        <begin position="106"/>
        <end position="133"/>
    </location>
</feature>
<gene>
    <name evidence="3" type="ORF">BSAL_86825</name>
</gene>
<dbReference type="VEuPathDB" id="TriTrypDB:BSAL_86825"/>
<proteinExistence type="predicted"/>
<protein>
    <submittedName>
        <fullName evidence="3">Uncharacterized protein</fullName>
    </submittedName>
</protein>
<evidence type="ECO:0000313" key="4">
    <source>
        <dbReference type="Proteomes" id="UP000051952"/>
    </source>
</evidence>
<organism evidence="3 4">
    <name type="scientific">Bodo saltans</name>
    <name type="common">Flagellated protozoan</name>
    <dbReference type="NCBI Taxonomy" id="75058"/>
    <lineage>
        <taxon>Eukaryota</taxon>
        <taxon>Discoba</taxon>
        <taxon>Euglenozoa</taxon>
        <taxon>Kinetoplastea</taxon>
        <taxon>Metakinetoplastina</taxon>
        <taxon>Eubodonida</taxon>
        <taxon>Bodonidae</taxon>
        <taxon>Bodo</taxon>
    </lineage>
</organism>
<reference evidence="4" key="1">
    <citation type="submission" date="2015-09" db="EMBL/GenBank/DDBJ databases">
        <authorList>
            <consortium name="Pathogen Informatics"/>
        </authorList>
    </citation>
    <scope>NUCLEOTIDE SEQUENCE [LARGE SCALE GENOMIC DNA]</scope>
    <source>
        <strain evidence="4">Lake Konstanz</strain>
    </source>
</reference>
<accession>A0A0S4J1H4</accession>
<sequence length="253" mass="27430">MNTGRGSRTPSTGIVSPSFHDDGVSVASSHSTNAPADAATVQALQERNQALVAALINLSEEHKDVTMRYATLLRRMDSMTETTSTATAKLPLDTECPQCAHDKGMLTTLTTVLEELATTVETLKQEKGELVAALEHSKEVNDTLASYVARLEITNDTLSLELDALVKHRPQALASRAPEAAVPEASEGPSYVYGEDILRAATASTEEMTLWPTINSYIASADERGIEDRANAILLKGQWLRDHCKPKSNKRVQ</sequence>